<evidence type="ECO:0000313" key="2">
    <source>
        <dbReference type="EMBL" id="KAL3814288.1"/>
    </source>
</evidence>
<gene>
    <name evidence="2" type="ORF">ACJIZ3_015556</name>
</gene>
<proteinExistence type="predicted"/>
<protein>
    <submittedName>
        <fullName evidence="2">Uncharacterized protein</fullName>
    </submittedName>
</protein>
<keyword evidence="3" id="KW-1185">Reference proteome</keyword>
<feature type="compositionally biased region" description="Basic and acidic residues" evidence="1">
    <location>
        <begin position="17"/>
        <end position="26"/>
    </location>
</feature>
<dbReference type="AlphaFoldDB" id="A0ABD3RN36"/>
<sequence length="87" mass="9612">MNSAKLGSGLTTRAKHSRSDGSDIDRQLLPIELEEPNCTEEAGGENCSDTENLFALVKAAEHLSKTIKKLTTIQFFFDSRHEFSLPS</sequence>
<organism evidence="2 3">
    <name type="scientific">Penstemon smallii</name>
    <dbReference type="NCBI Taxonomy" id="265156"/>
    <lineage>
        <taxon>Eukaryota</taxon>
        <taxon>Viridiplantae</taxon>
        <taxon>Streptophyta</taxon>
        <taxon>Embryophyta</taxon>
        <taxon>Tracheophyta</taxon>
        <taxon>Spermatophyta</taxon>
        <taxon>Magnoliopsida</taxon>
        <taxon>eudicotyledons</taxon>
        <taxon>Gunneridae</taxon>
        <taxon>Pentapetalae</taxon>
        <taxon>asterids</taxon>
        <taxon>lamiids</taxon>
        <taxon>Lamiales</taxon>
        <taxon>Plantaginaceae</taxon>
        <taxon>Cheloneae</taxon>
        <taxon>Penstemon</taxon>
    </lineage>
</organism>
<dbReference type="EMBL" id="JBJXBP010000008">
    <property type="protein sequence ID" value="KAL3814288.1"/>
    <property type="molecule type" value="Genomic_DNA"/>
</dbReference>
<feature type="compositionally biased region" description="Polar residues" evidence="1">
    <location>
        <begin position="1"/>
        <end position="11"/>
    </location>
</feature>
<name>A0ABD3RN36_9LAMI</name>
<accession>A0ABD3RN36</accession>
<reference evidence="2 3" key="1">
    <citation type="submission" date="2024-12" db="EMBL/GenBank/DDBJ databases">
        <title>The unique morphological basis and parallel evolutionary history of personate flowers in Penstemon.</title>
        <authorList>
            <person name="Depatie T.H."/>
            <person name="Wessinger C.A."/>
        </authorList>
    </citation>
    <scope>NUCLEOTIDE SEQUENCE [LARGE SCALE GENOMIC DNA]</scope>
    <source>
        <strain evidence="2">WTNN_2</strain>
        <tissue evidence="2">Leaf</tissue>
    </source>
</reference>
<feature type="region of interest" description="Disordered" evidence="1">
    <location>
        <begin position="1"/>
        <end position="28"/>
    </location>
</feature>
<dbReference type="Proteomes" id="UP001634393">
    <property type="component" value="Unassembled WGS sequence"/>
</dbReference>
<comment type="caution">
    <text evidence="2">The sequence shown here is derived from an EMBL/GenBank/DDBJ whole genome shotgun (WGS) entry which is preliminary data.</text>
</comment>
<evidence type="ECO:0000256" key="1">
    <source>
        <dbReference type="SAM" id="MobiDB-lite"/>
    </source>
</evidence>
<evidence type="ECO:0000313" key="3">
    <source>
        <dbReference type="Proteomes" id="UP001634393"/>
    </source>
</evidence>